<evidence type="ECO:0000313" key="1">
    <source>
        <dbReference type="EMBL" id="AQQ10205.1"/>
    </source>
</evidence>
<dbReference type="STRING" id="1940790.L21SP3_02033"/>
<dbReference type="EMBL" id="CP019633">
    <property type="protein sequence ID" value="AQQ10205.1"/>
    <property type="molecule type" value="Genomic_DNA"/>
</dbReference>
<name>A0A1Q2HSJ1_9BACT</name>
<protein>
    <submittedName>
        <fullName evidence="1">Uncharacterized protein</fullName>
    </submittedName>
</protein>
<evidence type="ECO:0000313" key="2">
    <source>
        <dbReference type="Proteomes" id="UP000188273"/>
    </source>
</evidence>
<accession>A0A1Q2HSJ1</accession>
<proteinExistence type="predicted"/>
<sequence>MEKIPVADGFNGGVTGWWDMRAYNSDEAAAKVFKVHGSVDWCLLDDDILPRRIRHSIKEEIDNEPVLIWPAATKYIESQRDPFAQILTKMRETLRPQQNEVILTIIGYSFGDAHINDELNRALLEADGRLTIIVCTEMEKPEQIWGD</sequence>
<dbReference type="AlphaFoldDB" id="A0A1Q2HSJ1"/>
<keyword evidence="2" id="KW-1185">Reference proteome</keyword>
<dbReference type="KEGG" id="pbu:L21SP3_02033"/>
<dbReference type="Proteomes" id="UP000188273">
    <property type="component" value="Chromosome"/>
</dbReference>
<gene>
    <name evidence="1" type="ORF">L21SP3_02033</name>
</gene>
<reference evidence="2" key="1">
    <citation type="submission" date="2017-02" db="EMBL/GenBank/DDBJ databases">
        <title>Comparative genomics and description of representatives of a novel lineage of planctomycetes thriving in anoxic sediments.</title>
        <authorList>
            <person name="Spring S."/>
            <person name="Bunk B."/>
            <person name="Sproer C."/>
            <person name="Klenk H.-P."/>
        </authorList>
    </citation>
    <scope>NUCLEOTIDE SEQUENCE [LARGE SCALE GENOMIC DNA]</scope>
    <source>
        <strain evidence="2">L21-RPul-D3</strain>
    </source>
</reference>
<organism evidence="1 2">
    <name type="scientific">Sedimentisphaera cyanobacteriorum</name>
    <dbReference type="NCBI Taxonomy" id="1940790"/>
    <lineage>
        <taxon>Bacteria</taxon>
        <taxon>Pseudomonadati</taxon>
        <taxon>Planctomycetota</taxon>
        <taxon>Phycisphaerae</taxon>
        <taxon>Sedimentisphaerales</taxon>
        <taxon>Sedimentisphaeraceae</taxon>
        <taxon>Sedimentisphaera</taxon>
    </lineage>
</organism>